<name>A0A9W4T887_9GLOM</name>
<dbReference type="OrthoDB" id="2364912at2759"/>
<comment type="caution">
    <text evidence="1">The sequence shown here is derived from an EMBL/GenBank/DDBJ whole genome shotgun (WGS) entry which is preliminary data.</text>
</comment>
<gene>
    <name evidence="1" type="ORF">FWILDA_LOCUS17529</name>
</gene>
<dbReference type="EMBL" id="CAMKVN010014082">
    <property type="protein sequence ID" value="CAI2196340.1"/>
    <property type="molecule type" value="Genomic_DNA"/>
</dbReference>
<sequence>SFLAGIKQAILSITEKKLINAQIFPKQKYHKEVYQIINSLLTTKELEYIKYLQFFNNVEEADEVLGKNGFAYYLRKILLNFSPNR</sequence>
<dbReference type="AlphaFoldDB" id="A0A9W4T887"/>
<keyword evidence="2" id="KW-1185">Reference proteome</keyword>
<organism evidence="1 2">
    <name type="scientific">Funneliformis geosporum</name>
    <dbReference type="NCBI Taxonomy" id="1117311"/>
    <lineage>
        <taxon>Eukaryota</taxon>
        <taxon>Fungi</taxon>
        <taxon>Fungi incertae sedis</taxon>
        <taxon>Mucoromycota</taxon>
        <taxon>Glomeromycotina</taxon>
        <taxon>Glomeromycetes</taxon>
        <taxon>Glomerales</taxon>
        <taxon>Glomeraceae</taxon>
        <taxon>Funneliformis</taxon>
    </lineage>
</organism>
<protein>
    <submittedName>
        <fullName evidence="1">6383_t:CDS:1</fullName>
    </submittedName>
</protein>
<dbReference type="Proteomes" id="UP001153678">
    <property type="component" value="Unassembled WGS sequence"/>
</dbReference>
<evidence type="ECO:0000313" key="1">
    <source>
        <dbReference type="EMBL" id="CAI2196340.1"/>
    </source>
</evidence>
<feature type="non-terminal residue" evidence="1">
    <location>
        <position position="1"/>
    </location>
</feature>
<evidence type="ECO:0000313" key="2">
    <source>
        <dbReference type="Proteomes" id="UP001153678"/>
    </source>
</evidence>
<accession>A0A9W4T887</accession>
<proteinExistence type="predicted"/>
<reference evidence="1" key="1">
    <citation type="submission" date="2022-08" db="EMBL/GenBank/DDBJ databases">
        <authorList>
            <person name="Kallberg Y."/>
            <person name="Tangrot J."/>
            <person name="Rosling A."/>
        </authorList>
    </citation>
    <scope>NUCLEOTIDE SEQUENCE</scope>
    <source>
        <strain evidence="1">Wild A</strain>
    </source>
</reference>